<organism evidence="3">
    <name type="scientific">mine drainage metagenome</name>
    <dbReference type="NCBI Taxonomy" id="410659"/>
    <lineage>
        <taxon>unclassified sequences</taxon>
        <taxon>metagenomes</taxon>
        <taxon>ecological metagenomes</taxon>
    </lineage>
</organism>
<keyword evidence="3" id="KW-0378">Hydrolase</keyword>
<evidence type="ECO:0000259" key="2">
    <source>
        <dbReference type="PROSITE" id="PS51832"/>
    </source>
</evidence>
<evidence type="ECO:0000259" key="1">
    <source>
        <dbReference type="PROSITE" id="PS51831"/>
    </source>
</evidence>
<name>A0A1J5SD52_9ZZZZ</name>
<dbReference type="PANTHER" id="PTHR45228">
    <property type="entry name" value="CYCLIC DI-GMP PHOSPHODIESTERASE TM_0186-RELATED"/>
    <property type="match status" value="1"/>
</dbReference>
<dbReference type="PROSITE" id="PS51831">
    <property type="entry name" value="HD"/>
    <property type="match status" value="1"/>
</dbReference>
<dbReference type="CDD" id="cd00077">
    <property type="entry name" value="HDc"/>
    <property type="match status" value="1"/>
</dbReference>
<dbReference type="InterPro" id="IPR003607">
    <property type="entry name" value="HD/PDEase_dom"/>
</dbReference>
<dbReference type="InterPro" id="IPR037522">
    <property type="entry name" value="HD_GYP_dom"/>
</dbReference>
<dbReference type="AlphaFoldDB" id="A0A1J5SD52"/>
<evidence type="ECO:0000313" key="3">
    <source>
        <dbReference type="EMBL" id="OIQ98141.1"/>
    </source>
</evidence>
<dbReference type="GO" id="GO:0071111">
    <property type="term" value="F:cyclic-guanylate-specific phosphodiesterase activity"/>
    <property type="evidence" value="ECO:0007669"/>
    <property type="project" value="UniProtKB-EC"/>
</dbReference>
<dbReference type="EMBL" id="MLJW01000123">
    <property type="protein sequence ID" value="OIQ98141.1"/>
    <property type="molecule type" value="Genomic_DNA"/>
</dbReference>
<dbReference type="InterPro" id="IPR052020">
    <property type="entry name" value="Cyclic_di-GMP/3'3'-cGAMP_PDE"/>
</dbReference>
<dbReference type="SMART" id="SM00471">
    <property type="entry name" value="HDc"/>
    <property type="match status" value="1"/>
</dbReference>
<protein>
    <submittedName>
        <fullName evidence="3">Cyclic di-GMP phosphodiesterase response regulator RpfG</fullName>
        <ecNumber evidence="3">3.1.4.52</ecNumber>
    </submittedName>
</protein>
<gene>
    <name evidence="3" type="primary">rpfG_52</name>
    <name evidence="3" type="ORF">GALL_199050</name>
</gene>
<dbReference type="PROSITE" id="PS51832">
    <property type="entry name" value="HD_GYP"/>
    <property type="match status" value="1"/>
</dbReference>
<sequence>MAEKESLLNTLLGLSMIVEARDPYTGGHLWRVSQFSRLIAEEAGLSRRDIALCEIGGFLHDLGKVGVPDAILHKPDRLTDAEYAIIKTHPRVGGRLLTNHPLAGLAMEAVVGHHERPDGKGYPRGIAGDVIPEVARIVSIADAFDAMTSTRAYRKGMPMDKALTIVGNELGSQFDARLAKHFLASNTSDRLTHIVGHSEPGLPLHQCGSCGAPVVVRSAQRDGEHVYCRCCGSESRLHKHGATVQLEITGEMGDASVLAPDSDPDLIGAMVIDIAPHVL</sequence>
<accession>A0A1J5SD52</accession>
<dbReference type="InterPro" id="IPR006674">
    <property type="entry name" value="HD_domain"/>
</dbReference>
<dbReference type="Gene3D" id="1.10.3210.10">
    <property type="entry name" value="Hypothetical protein af1432"/>
    <property type="match status" value="1"/>
</dbReference>
<dbReference type="EC" id="3.1.4.52" evidence="3"/>
<proteinExistence type="predicted"/>
<dbReference type="SUPFAM" id="SSF109604">
    <property type="entry name" value="HD-domain/PDEase-like"/>
    <property type="match status" value="1"/>
</dbReference>
<dbReference type="PANTHER" id="PTHR45228:SF1">
    <property type="entry name" value="CYCLIC DI-GMP PHOSPHODIESTERASE TM_0186"/>
    <property type="match status" value="1"/>
</dbReference>
<reference evidence="3" key="1">
    <citation type="submission" date="2016-10" db="EMBL/GenBank/DDBJ databases">
        <title>Sequence of Gallionella enrichment culture.</title>
        <authorList>
            <person name="Poehlein A."/>
            <person name="Muehling M."/>
            <person name="Daniel R."/>
        </authorList>
    </citation>
    <scope>NUCLEOTIDE SEQUENCE</scope>
</reference>
<comment type="caution">
    <text evidence="3">The sequence shown here is derived from an EMBL/GenBank/DDBJ whole genome shotgun (WGS) entry which is preliminary data.</text>
</comment>
<dbReference type="Pfam" id="PF13487">
    <property type="entry name" value="HD_5"/>
    <property type="match status" value="1"/>
</dbReference>
<feature type="domain" description="HD" evidence="1">
    <location>
        <begin position="25"/>
        <end position="147"/>
    </location>
</feature>
<feature type="domain" description="HD-GYP" evidence="2">
    <location>
        <begin position="3"/>
        <end position="198"/>
    </location>
</feature>